<organism evidence="1">
    <name type="scientific">Roseihalotalea indica</name>
    <dbReference type="NCBI Taxonomy" id="2867963"/>
    <lineage>
        <taxon>Bacteria</taxon>
        <taxon>Pseudomonadati</taxon>
        <taxon>Bacteroidota</taxon>
        <taxon>Cytophagia</taxon>
        <taxon>Cytophagales</taxon>
        <taxon>Catalimonadaceae</taxon>
        <taxon>Roseihalotalea</taxon>
    </lineage>
</organism>
<protein>
    <recommendedName>
        <fullName evidence="2">Lipoprotein</fullName>
    </recommendedName>
</protein>
<accession>A0AA49JEZ6</accession>
<dbReference type="PROSITE" id="PS51257">
    <property type="entry name" value="PROKAR_LIPOPROTEIN"/>
    <property type="match status" value="1"/>
</dbReference>
<proteinExistence type="predicted"/>
<reference evidence="1" key="1">
    <citation type="journal article" date="2023" name="Comput. Struct. Biotechnol. J.">
        <title>Discovery of a novel marine Bacteroidetes with a rich repertoire of carbohydrate-active enzymes.</title>
        <authorList>
            <person name="Chen B."/>
            <person name="Liu G."/>
            <person name="Chen Q."/>
            <person name="Wang H."/>
            <person name="Liu L."/>
            <person name="Tang K."/>
        </authorList>
    </citation>
    <scope>NUCLEOTIDE SEQUENCE</scope>
    <source>
        <strain evidence="1">TK19036</strain>
    </source>
</reference>
<evidence type="ECO:0008006" key="2">
    <source>
        <dbReference type="Google" id="ProtNLM"/>
    </source>
</evidence>
<evidence type="ECO:0000313" key="1">
    <source>
        <dbReference type="EMBL" id="WKN34899.1"/>
    </source>
</evidence>
<dbReference type="EMBL" id="CP120682">
    <property type="protein sequence ID" value="WKN34899.1"/>
    <property type="molecule type" value="Genomic_DNA"/>
</dbReference>
<reference evidence="1" key="2">
    <citation type="journal article" date="2024" name="Antonie Van Leeuwenhoek">
        <title>Roseihalotalea indica gen. nov., sp. nov., a halophilic Bacteroidetes from mesopelagic Southwest Indian Ocean with higher carbohydrate metabolic potential.</title>
        <authorList>
            <person name="Chen B."/>
            <person name="Zhang M."/>
            <person name="Lin D."/>
            <person name="Ye J."/>
            <person name="Tang K."/>
        </authorList>
    </citation>
    <scope>NUCLEOTIDE SEQUENCE</scope>
    <source>
        <strain evidence="1">TK19036</strain>
    </source>
</reference>
<gene>
    <name evidence="1" type="ORF">K4G66_21220</name>
</gene>
<dbReference type="AlphaFoldDB" id="A0AA49JEZ6"/>
<sequence length="204" mass="22151">MRKFIWMGLWGVMVACQQEPDVIQRTIVNCDNCSTIVDSEQNNDWQVNRNELVCVDSTGIITGTIVMDGGKVCNVGRVSSPRVLINTGEFSNYDSLITDELIIDDRSAFFNYGYVQVNSRLIVNSEGALYQQGTIEVKGNFINNGEVSGLQDEGCYPIVVRGQSVNNSSGTITGNLDICDDSATTLDTSDGSIDASVTFCSCSP</sequence>
<name>A0AA49JEZ6_9BACT</name>